<name>A0ABU6QD26_9FABA</name>
<dbReference type="Proteomes" id="UP001341840">
    <property type="component" value="Unassembled WGS sequence"/>
</dbReference>
<proteinExistence type="predicted"/>
<sequence length="152" mass="16159">MIPYLLKTAGGGCDYNGEEDVFSPPVATVIGGGTERPIRKTEPAKLVAANSACHVHATPVLLNGFLTTGAFLGVSRDPKQALRITSFLVLLGPLSRGFTTHRSMSFFAASPAKPMLITATCFNTFVVSEIPIKKARSKPGLGHHFISFLVST</sequence>
<keyword evidence="2" id="KW-1185">Reference proteome</keyword>
<accession>A0ABU6QD26</accession>
<organism evidence="1 2">
    <name type="scientific">Stylosanthes scabra</name>
    <dbReference type="NCBI Taxonomy" id="79078"/>
    <lineage>
        <taxon>Eukaryota</taxon>
        <taxon>Viridiplantae</taxon>
        <taxon>Streptophyta</taxon>
        <taxon>Embryophyta</taxon>
        <taxon>Tracheophyta</taxon>
        <taxon>Spermatophyta</taxon>
        <taxon>Magnoliopsida</taxon>
        <taxon>eudicotyledons</taxon>
        <taxon>Gunneridae</taxon>
        <taxon>Pentapetalae</taxon>
        <taxon>rosids</taxon>
        <taxon>fabids</taxon>
        <taxon>Fabales</taxon>
        <taxon>Fabaceae</taxon>
        <taxon>Papilionoideae</taxon>
        <taxon>50 kb inversion clade</taxon>
        <taxon>dalbergioids sensu lato</taxon>
        <taxon>Dalbergieae</taxon>
        <taxon>Pterocarpus clade</taxon>
        <taxon>Stylosanthes</taxon>
    </lineage>
</organism>
<comment type="caution">
    <text evidence="1">The sequence shown here is derived from an EMBL/GenBank/DDBJ whole genome shotgun (WGS) entry which is preliminary data.</text>
</comment>
<gene>
    <name evidence="1" type="ORF">PIB30_035082</name>
</gene>
<evidence type="ECO:0000313" key="2">
    <source>
        <dbReference type="Proteomes" id="UP001341840"/>
    </source>
</evidence>
<evidence type="ECO:0000313" key="1">
    <source>
        <dbReference type="EMBL" id="MED6109590.1"/>
    </source>
</evidence>
<reference evidence="1 2" key="1">
    <citation type="journal article" date="2023" name="Plants (Basel)">
        <title>Bridging the Gap: Combining Genomics and Transcriptomics Approaches to Understand Stylosanthes scabra, an Orphan Legume from the Brazilian Caatinga.</title>
        <authorList>
            <person name="Ferreira-Neto J.R.C."/>
            <person name="da Silva M.D."/>
            <person name="Binneck E."/>
            <person name="de Melo N.F."/>
            <person name="da Silva R.H."/>
            <person name="de Melo A.L.T.M."/>
            <person name="Pandolfi V."/>
            <person name="Bustamante F.O."/>
            <person name="Brasileiro-Vidal A.C."/>
            <person name="Benko-Iseppon A.M."/>
        </authorList>
    </citation>
    <scope>NUCLEOTIDE SEQUENCE [LARGE SCALE GENOMIC DNA]</scope>
    <source>
        <tissue evidence="1">Leaves</tissue>
    </source>
</reference>
<protein>
    <submittedName>
        <fullName evidence="1">Uncharacterized protein</fullName>
    </submittedName>
</protein>
<dbReference type="EMBL" id="JASCZI010000166">
    <property type="protein sequence ID" value="MED6109590.1"/>
    <property type="molecule type" value="Genomic_DNA"/>
</dbReference>